<reference evidence="2" key="1">
    <citation type="submission" date="2021-01" db="EMBL/GenBank/DDBJ databases">
        <title>Caligus Genome Assembly.</title>
        <authorList>
            <person name="Gallardo-Escarate C."/>
        </authorList>
    </citation>
    <scope>NUCLEOTIDE SEQUENCE [LARGE SCALE GENOMIC DNA]</scope>
</reference>
<name>A0A7T8K7Y8_CALRO</name>
<dbReference type="OrthoDB" id="10064772at2759"/>
<dbReference type="EMBL" id="CP045895">
    <property type="protein sequence ID" value="QQP49464.1"/>
    <property type="molecule type" value="Genomic_DNA"/>
</dbReference>
<feature type="non-terminal residue" evidence="1">
    <location>
        <position position="1"/>
    </location>
</feature>
<accession>A0A7T8K7Y8</accession>
<proteinExistence type="predicted"/>
<organism evidence="1 2">
    <name type="scientific">Caligus rogercresseyi</name>
    <name type="common">Sea louse</name>
    <dbReference type="NCBI Taxonomy" id="217165"/>
    <lineage>
        <taxon>Eukaryota</taxon>
        <taxon>Metazoa</taxon>
        <taxon>Ecdysozoa</taxon>
        <taxon>Arthropoda</taxon>
        <taxon>Crustacea</taxon>
        <taxon>Multicrustacea</taxon>
        <taxon>Hexanauplia</taxon>
        <taxon>Copepoda</taxon>
        <taxon>Siphonostomatoida</taxon>
        <taxon>Caligidae</taxon>
        <taxon>Caligus</taxon>
    </lineage>
</organism>
<keyword evidence="2" id="KW-1185">Reference proteome</keyword>
<evidence type="ECO:0000313" key="2">
    <source>
        <dbReference type="Proteomes" id="UP000595437"/>
    </source>
</evidence>
<protein>
    <submittedName>
        <fullName evidence="1">DEP domain containing 1a</fullName>
    </submittedName>
</protein>
<gene>
    <name evidence="1" type="ORF">FKW44_010145</name>
</gene>
<evidence type="ECO:0000313" key="1">
    <source>
        <dbReference type="EMBL" id="QQP49464.1"/>
    </source>
</evidence>
<dbReference type="AlphaFoldDB" id="A0A7T8K7Y8"/>
<dbReference type="Proteomes" id="UP000595437">
    <property type="component" value="Chromosome 6"/>
</dbReference>
<sequence length="139" mass="15362">RNPNFGVSVSKDQSLLLLEKLFSAGIFRVASPGREKSSSPKSSSFPFKESELYVFPNDIERLHGSFIRPRESILHPLILMDKGGTHWKDVFLSLSAQRGLLLSPETVVLEHVTDNMTKVASGGVVLLPEEPIFERPSGS</sequence>